<reference evidence="3" key="1">
    <citation type="submission" date="2016-03" db="EMBL/GenBank/DDBJ databases">
        <authorList>
            <person name="Guldener U."/>
        </authorList>
    </citation>
    <scope>NUCLEOTIDE SEQUENCE [LARGE SCALE GENOMIC DNA]</scope>
    <source>
        <strain evidence="3">04CH-RAC-A.6.1</strain>
    </source>
</reference>
<organism evidence="2 3">
    <name type="scientific">Rhynchosporium agropyri</name>
    <dbReference type="NCBI Taxonomy" id="914238"/>
    <lineage>
        <taxon>Eukaryota</taxon>
        <taxon>Fungi</taxon>
        <taxon>Dikarya</taxon>
        <taxon>Ascomycota</taxon>
        <taxon>Pezizomycotina</taxon>
        <taxon>Leotiomycetes</taxon>
        <taxon>Helotiales</taxon>
        <taxon>Ploettnerulaceae</taxon>
        <taxon>Rhynchosporium</taxon>
    </lineage>
</organism>
<evidence type="ECO:0000313" key="3">
    <source>
        <dbReference type="Proteomes" id="UP000178912"/>
    </source>
</evidence>
<feature type="region of interest" description="Disordered" evidence="1">
    <location>
        <begin position="1"/>
        <end position="24"/>
    </location>
</feature>
<gene>
    <name evidence="2" type="ORF">RAG0_06183</name>
</gene>
<sequence>MTRKPKQTTEQAQTFWRPDFGDNKTHERYVTDDIDDCAPNLSNLRRSEIVGGGQRHRQREDIRSPQAQDLLPVPSQFWSK</sequence>
<dbReference type="EMBL" id="FJUX01000029">
    <property type="protein sequence ID" value="CZS97080.1"/>
    <property type="molecule type" value="Genomic_DNA"/>
</dbReference>
<name>A0A1E1KGI2_9HELO</name>
<dbReference type="Proteomes" id="UP000178912">
    <property type="component" value="Unassembled WGS sequence"/>
</dbReference>
<dbReference type="AlphaFoldDB" id="A0A1E1KGI2"/>
<accession>A0A1E1KGI2</accession>
<keyword evidence="3" id="KW-1185">Reference proteome</keyword>
<proteinExistence type="predicted"/>
<feature type="region of interest" description="Disordered" evidence="1">
    <location>
        <begin position="45"/>
        <end position="80"/>
    </location>
</feature>
<evidence type="ECO:0000256" key="1">
    <source>
        <dbReference type="SAM" id="MobiDB-lite"/>
    </source>
</evidence>
<evidence type="ECO:0000313" key="2">
    <source>
        <dbReference type="EMBL" id="CZS97080.1"/>
    </source>
</evidence>
<protein>
    <submittedName>
        <fullName evidence="2">Uncharacterized protein</fullName>
    </submittedName>
</protein>